<dbReference type="InterPro" id="IPR013325">
    <property type="entry name" value="RNA_pol_sigma_r2"/>
</dbReference>
<dbReference type="AlphaFoldDB" id="A0A4R6K0U6"/>
<evidence type="ECO:0000256" key="5">
    <source>
        <dbReference type="ARBA" id="ARBA00023163"/>
    </source>
</evidence>
<feature type="region of interest" description="Disordered" evidence="6">
    <location>
        <begin position="158"/>
        <end position="196"/>
    </location>
</feature>
<organism evidence="9 10">
    <name type="scientific">Paractinoplanes brasiliensis</name>
    <dbReference type="NCBI Taxonomy" id="52695"/>
    <lineage>
        <taxon>Bacteria</taxon>
        <taxon>Bacillati</taxon>
        <taxon>Actinomycetota</taxon>
        <taxon>Actinomycetes</taxon>
        <taxon>Micromonosporales</taxon>
        <taxon>Micromonosporaceae</taxon>
        <taxon>Paractinoplanes</taxon>
    </lineage>
</organism>
<comment type="similarity">
    <text evidence="1">Belongs to the sigma-70 factor family. ECF subfamily.</text>
</comment>
<dbReference type="GO" id="GO:0016987">
    <property type="term" value="F:sigma factor activity"/>
    <property type="evidence" value="ECO:0007669"/>
    <property type="project" value="UniProtKB-KW"/>
</dbReference>
<keyword evidence="5" id="KW-0804">Transcription</keyword>
<name>A0A4R6K0U6_9ACTN</name>
<dbReference type="InterPro" id="IPR014325">
    <property type="entry name" value="RNA_pol_sigma-E_actinobac"/>
</dbReference>
<dbReference type="GO" id="GO:0003677">
    <property type="term" value="F:DNA binding"/>
    <property type="evidence" value="ECO:0007669"/>
    <property type="project" value="UniProtKB-KW"/>
</dbReference>
<dbReference type="SUPFAM" id="SSF88946">
    <property type="entry name" value="Sigma2 domain of RNA polymerase sigma factors"/>
    <property type="match status" value="1"/>
</dbReference>
<protein>
    <submittedName>
        <fullName evidence="9">RNA polymerase sigma-70 factor (Sigma-E family)</fullName>
    </submittedName>
</protein>
<feature type="domain" description="RNA polymerase sigma-70 region 2" evidence="7">
    <location>
        <begin position="22"/>
        <end position="80"/>
    </location>
</feature>
<keyword evidence="4" id="KW-0238">DNA-binding</keyword>
<dbReference type="Proteomes" id="UP000294901">
    <property type="component" value="Unassembled WGS sequence"/>
</dbReference>
<keyword evidence="2" id="KW-0805">Transcription regulation</keyword>
<dbReference type="InterPro" id="IPR007627">
    <property type="entry name" value="RNA_pol_sigma70_r2"/>
</dbReference>
<evidence type="ECO:0000256" key="4">
    <source>
        <dbReference type="ARBA" id="ARBA00023125"/>
    </source>
</evidence>
<evidence type="ECO:0000256" key="6">
    <source>
        <dbReference type="SAM" id="MobiDB-lite"/>
    </source>
</evidence>
<evidence type="ECO:0000313" key="9">
    <source>
        <dbReference type="EMBL" id="TDO41681.1"/>
    </source>
</evidence>
<gene>
    <name evidence="9" type="ORF">C8E87_5418</name>
</gene>
<dbReference type="EMBL" id="SNWR01000001">
    <property type="protein sequence ID" value="TDO41681.1"/>
    <property type="molecule type" value="Genomic_DNA"/>
</dbReference>
<evidence type="ECO:0000256" key="2">
    <source>
        <dbReference type="ARBA" id="ARBA00023015"/>
    </source>
</evidence>
<dbReference type="Gene3D" id="1.10.10.10">
    <property type="entry name" value="Winged helix-like DNA-binding domain superfamily/Winged helix DNA-binding domain"/>
    <property type="match status" value="1"/>
</dbReference>
<dbReference type="PANTHER" id="PTHR43133">
    <property type="entry name" value="RNA POLYMERASE ECF-TYPE SIGMA FACTO"/>
    <property type="match status" value="1"/>
</dbReference>
<accession>A0A4R6K0U6</accession>
<reference evidence="9 10" key="1">
    <citation type="submission" date="2019-03" db="EMBL/GenBank/DDBJ databases">
        <title>Sequencing the genomes of 1000 actinobacteria strains.</title>
        <authorList>
            <person name="Klenk H.-P."/>
        </authorList>
    </citation>
    <scope>NUCLEOTIDE SEQUENCE [LARGE SCALE GENOMIC DNA]</scope>
    <source>
        <strain evidence="9 10">DSM 43805</strain>
    </source>
</reference>
<evidence type="ECO:0000256" key="3">
    <source>
        <dbReference type="ARBA" id="ARBA00023082"/>
    </source>
</evidence>
<dbReference type="Pfam" id="PF04542">
    <property type="entry name" value="Sigma70_r2"/>
    <property type="match status" value="1"/>
</dbReference>
<keyword evidence="3" id="KW-0731">Sigma factor</keyword>
<feature type="domain" description="RNA polymerase sigma factor 70 region 4 type 2" evidence="8">
    <location>
        <begin position="104"/>
        <end position="156"/>
    </location>
</feature>
<comment type="caution">
    <text evidence="9">The sequence shown here is derived from an EMBL/GenBank/DDBJ whole genome shotgun (WGS) entry which is preliminary data.</text>
</comment>
<dbReference type="NCBIfam" id="TIGR02983">
    <property type="entry name" value="SigE-fam_strep"/>
    <property type="match status" value="1"/>
</dbReference>
<feature type="compositionally biased region" description="Low complexity" evidence="6">
    <location>
        <begin position="166"/>
        <end position="183"/>
    </location>
</feature>
<sequence>MSSHAPPDDGFRAFVEQQWAPLVRLAYLLTGDRGYAEDLVQAALEKTHRKWVRVSRMEAPVAYVRRAMVNTATSWRRRRRVSEVPLLATDGPVADPYGSIEHRQQVVAALRTLPTRMRAVLVLRYFGDLSEAEIAETLGCSVGTVKSQASRGLDRLREHLDPAVPPAAGRSAAGSPSVGPPTAVSSTASAEKRTRA</sequence>
<dbReference type="InterPro" id="IPR013324">
    <property type="entry name" value="RNA_pol_sigma_r3/r4-like"/>
</dbReference>
<dbReference type="OrthoDB" id="3692620at2"/>
<evidence type="ECO:0000313" key="10">
    <source>
        <dbReference type="Proteomes" id="UP000294901"/>
    </source>
</evidence>
<dbReference type="InterPro" id="IPR039425">
    <property type="entry name" value="RNA_pol_sigma-70-like"/>
</dbReference>
<dbReference type="RefSeq" id="WP_133875672.1">
    <property type="nucleotide sequence ID" value="NZ_BOMD01000024.1"/>
</dbReference>
<dbReference type="CDD" id="cd06171">
    <property type="entry name" value="Sigma70_r4"/>
    <property type="match status" value="1"/>
</dbReference>
<dbReference type="Gene3D" id="1.10.1740.10">
    <property type="match status" value="1"/>
</dbReference>
<proteinExistence type="inferred from homology"/>
<dbReference type="InterPro" id="IPR013249">
    <property type="entry name" value="RNA_pol_sigma70_r4_t2"/>
</dbReference>
<evidence type="ECO:0000259" key="7">
    <source>
        <dbReference type="Pfam" id="PF04542"/>
    </source>
</evidence>
<dbReference type="Pfam" id="PF08281">
    <property type="entry name" value="Sigma70_r4_2"/>
    <property type="match status" value="1"/>
</dbReference>
<dbReference type="SUPFAM" id="SSF88659">
    <property type="entry name" value="Sigma3 and sigma4 domains of RNA polymerase sigma factors"/>
    <property type="match status" value="1"/>
</dbReference>
<dbReference type="NCBIfam" id="TIGR02937">
    <property type="entry name" value="sigma70-ECF"/>
    <property type="match status" value="1"/>
</dbReference>
<dbReference type="InterPro" id="IPR036388">
    <property type="entry name" value="WH-like_DNA-bd_sf"/>
</dbReference>
<keyword evidence="10" id="KW-1185">Reference proteome</keyword>
<evidence type="ECO:0000256" key="1">
    <source>
        <dbReference type="ARBA" id="ARBA00010641"/>
    </source>
</evidence>
<dbReference type="GO" id="GO:0006352">
    <property type="term" value="P:DNA-templated transcription initiation"/>
    <property type="evidence" value="ECO:0007669"/>
    <property type="project" value="InterPro"/>
</dbReference>
<evidence type="ECO:0000259" key="8">
    <source>
        <dbReference type="Pfam" id="PF08281"/>
    </source>
</evidence>
<dbReference type="PANTHER" id="PTHR43133:SF50">
    <property type="entry name" value="ECF RNA POLYMERASE SIGMA FACTOR SIGM"/>
    <property type="match status" value="1"/>
</dbReference>
<dbReference type="InterPro" id="IPR014284">
    <property type="entry name" value="RNA_pol_sigma-70_dom"/>
</dbReference>